<dbReference type="Gene3D" id="1.20.272.10">
    <property type="match status" value="1"/>
</dbReference>
<name>A0A8J6N4G2_9BACT</name>
<dbReference type="NCBIfam" id="TIGR00678">
    <property type="entry name" value="holB"/>
    <property type="match status" value="1"/>
</dbReference>
<comment type="catalytic activity">
    <reaction evidence="7">
        <text>DNA(n) + a 2'-deoxyribonucleoside 5'-triphosphate = DNA(n+1) + diphosphate</text>
        <dbReference type="Rhea" id="RHEA:22508"/>
        <dbReference type="Rhea" id="RHEA-COMP:17339"/>
        <dbReference type="Rhea" id="RHEA-COMP:17340"/>
        <dbReference type="ChEBI" id="CHEBI:33019"/>
        <dbReference type="ChEBI" id="CHEBI:61560"/>
        <dbReference type="ChEBI" id="CHEBI:173112"/>
        <dbReference type="EC" id="2.7.7.7"/>
    </reaction>
</comment>
<keyword evidence="5" id="KW-0235">DNA replication</keyword>
<gene>
    <name evidence="9" type="primary">holB</name>
    <name evidence="9" type="ORF">H8E80_00525</name>
</gene>
<evidence type="ECO:0000256" key="4">
    <source>
        <dbReference type="ARBA" id="ARBA00022695"/>
    </source>
</evidence>
<accession>A0A8J6N4G2</accession>
<dbReference type="PANTHER" id="PTHR11669:SF8">
    <property type="entry name" value="DNA POLYMERASE III SUBUNIT DELTA"/>
    <property type="match status" value="1"/>
</dbReference>
<dbReference type="AlphaFoldDB" id="A0A8J6N4G2"/>
<dbReference type="Gene3D" id="3.40.50.300">
    <property type="entry name" value="P-loop containing nucleotide triphosphate hydrolases"/>
    <property type="match status" value="1"/>
</dbReference>
<evidence type="ECO:0000313" key="9">
    <source>
        <dbReference type="EMBL" id="MBC8198520.1"/>
    </source>
</evidence>
<dbReference type="Pfam" id="PF09115">
    <property type="entry name" value="DNApol3-delta_C"/>
    <property type="match status" value="1"/>
</dbReference>
<evidence type="ECO:0000256" key="6">
    <source>
        <dbReference type="ARBA" id="ARBA00022932"/>
    </source>
</evidence>
<dbReference type="GO" id="GO:0008408">
    <property type="term" value="F:3'-5' exonuclease activity"/>
    <property type="evidence" value="ECO:0007669"/>
    <property type="project" value="InterPro"/>
</dbReference>
<dbReference type="EMBL" id="JACNLL010000009">
    <property type="protein sequence ID" value="MBC8198520.1"/>
    <property type="molecule type" value="Genomic_DNA"/>
</dbReference>
<dbReference type="Pfam" id="PF13177">
    <property type="entry name" value="DNA_pol3_delta2"/>
    <property type="match status" value="1"/>
</dbReference>
<evidence type="ECO:0000313" key="10">
    <source>
        <dbReference type="Proteomes" id="UP000603545"/>
    </source>
</evidence>
<dbReference type="SUPFAM" id="SSF52540">
    <property type="entry name" value="P-loop containing nucleoside triphosphate hydrolases"/>
    <property type="match status" value="1"/>
</dbReference>
<proteinExistence type="predicted"/>
<keyword evidence="4 9" id="KW-0548">Nucleotidyltransferase</keyword>
<evidence type="ECO:0000256" key="3">
    <source>
        <dbReference type="ARBA" id="ARBA00022679"/>
    </source>
</evidence>
<dbReference type="EC" id="2.7.7.7" evidence="1"/>
<keyword evidence="3 9" id="KW-0808">Transferase</keyword>
<dbReference type="InterPro" id="IPR050238">
    <property type="entry name" value="DNA_Rep/Repair_Clamp_Loader"/>
</dbReference>
<dbReference type="InterPro" id="IPR027417">
    <property type="entry name" value="P-loop_NTPase"/>
</dbReference>
<dbReference type="GO" id="GO:0009360">
    <property type="term" value="C:DNA polymerase III complex"/>
    <property type="evidence" value="ECO:0007669"/>
    <property type="project" value="InterPro"/>
</dbReference>
<evidence type="ECO:0000256" key="2">
    <source>
        <dbReference type="ARBA" id="ARBA00014363"/>
    </source>
</evidence>
<protein>
    <recommendedName>
        <fullName evidence="2">DNA polymerase III subunit delta'</fullName>
        <ecNumber evidence="1">2.7.7.7</ecNumber>
    </recommendedName>
</protein>
<sequence length="352" mass="39234">MSNFAVIIDQKKPVQLLTAFLRHDTIPNALLFTGMEGVGKRTIAMMFAMACNCLSKDPGSFFQSSNQATKGRICYCKACVKIRSGNHPDIIHIKPSGVYIKIAQIRSLRDILAMKPYEARMRVVIISDARAMNPSASNALLKVLEEPPDRTVLILTAIQSSDLLPTIVSRCQHIRFNPISCKSLEDILVDKEGLDYDDAKIIATLASGSLSKALSMIESKNRISWVNRRSWLIKTLSLDMAGQISTQSVVSLLAFAAELSKNKEILQDSLEVIKFWLRDVVVYKSCPEKIINRDLIDNIQHIAQKFTAKELIEKIEAIRTAQNGIKAGANLRLTLEAMVMQLAHEPQNQVDI</sequence>
<dbReference type="PANTHER" id="PTHR11669">
    <property type="entry name" value="REPLICATION FACTOR C / DNA POLYMERASE III GAMMA-TAU SUBUNIT"/>
    <property type="match status" value="1"/>
</dbReference>
<reference evidence="9 10" key="1">
    <citation type="submission" date="2020-08" db="EMBL/GenBank/DDBJ databases">
        <title>Bridging the membrane lipid divide: bacteria of the FCB group superphylum have the potential to synthesize archaeal ether lipids.</title>
        <authorList>
            <person name="Villanueva L."/>
            <person name="Von Meijenfeldt F.A.B."/>
            <person name="Westbye A.B."/>
            <person name="Yadav S."/>
            <person name="Hopmans E.C."/>
            <person name="Dutilh B.E."/>
            <person name="Sinninghe Damste J.S."/>
        </authorList>
    </citation>
    <scope>NUCLEOTIDE SEQUENCE [LARGE SCALE GENOMIC DNA]</scope>
    <source>
        <strain evidence="9">NIOZ-UU82</strain>
    </source>
</reference>
<organism evidence="9 10">
    <name type="scientific">Candidatus Desulfaltia bathyphila</name>
    <dbReference type="NCBI Taxonomy" id="2841697"/>
    <lineage>
        <taxon>Bacteria</taxon>
        <taxon>Pseudomonadati</taxon>
        <taxon>Thermodesulfobacteriota</taxon>
        <taxon>Desulfobacteria</taxon>
        <taxon>Desulfobacterales</taxon>
        <taxon>Desulfobacterales incertae sedis</taxon>
        <taxon>Candidatus Desulfaltia</taxon>
    </lineage>
</organism>
<comment type="caution">
    <text evidence="9">The sequence shown here is derived from an EMBL/GenBank/DDBJ whole genome shotgun (WGS) entry which is preliminary data.</text>
</comment>
<dbReference type="Proteomes" id="UP000603545">
    <property type="component" value="Unassembled WGS sequence"/>
</dbReference>
<dbReference type="GO" id="GO:0006261">
    <property type="term" value="P:DNA-templated DNA replication"/>
    <property type="evidence" value="ECO:0007669"/>
    <property type="project" value="TreeGrafter"/>
</dbReference>
<dbReference type="InterPro" id="IPR004622">
    <property type="entry name" value="DNA_pol_HolB"/>
</dbReference>
<keyword evidence="6" id="KW-0239">DNA-directed DNA polymerase</keyword>
<evidence type="ECO:0000259" key="8">
    <source>
        <dbReference type="Pfam" id="PF09115"/>
    </source>
</evidence>
<dbReference type="GO" id="GO:0003887">
    <property type="term" value="F:DNA-directed DNA polymerase activity"/>
    <property type="evidence" value="ECO:0007669"/>
    <property type="project" value="UniProtKB-KW"/>
</dbReference>
<evidence type="ECO:0000256" key="1">
    <source>
        <dbReference type="ARBA" id="ARBA00012417"/>
    </source>
</evidence>
<evidence type="ECO:0000256" key="5">
    <source>
        <dbReference type="ARBA" id="ARBA00022705"/>
    </source>
</evidence>
<feature type="domain" description="DNA polymerase III delta subunit C-terminal" evidence="8">
    <location>
        <begin position="228"/>
        <end position="342"/>
    </location>
</feature>
<evidence type="ECO:0000256" key="7">
    <source>
        <dbReference type="ARBA" id="ARBA00049244"/>
    </source>
</evidence>
<dbReference type="GO" id="GO:0003677">
    <property type="term" value="F:DNA binding"/>
    <property type="evidence" value="ECO:0007669"/>
    <property type="project" value="InterPro"/>
</dbReference>
<dbReference type="InterPro" id="IPR015199">
    <property type="entry name" value="DNA_pol_III_delta_C"/>
</dbReference>